<evidence type="ECO:0000313" key="5">
    <source>
        <dbReference type="EMBL" id="KAK1626693.1"/>
    </source>
</evidence>
<comment type="similarity">
    <text evidence="1">Belongs to the PPR family. P subfamily.</text>
</comment>
<feature type="repeat" description="PPR" evidence="4">
    <location>
        <begin position="287"/>
        <end position="321"/>
    </location>
</feature>
<proteinExistence type="inferred from homology"/>
<evidence type="ECO:0000256" key="2">
    <source>
        <dbReference type="ARBA" id="ARBA00022737"/>
    </source>
</evidence>
<dbReference type="InterPro" id="IPR002885">
    <property type="entry name" value="PPR_rpt"/>
</dbReference>
<feature type="repeat" description="PPR" evidence="4">
    <location>
        <begin position="598"/>
        <end position="632"/>
    </location>
</feature>
<feature type="repeat" description="PPR" evidence="4">
    <location>
        <begin position="424"/>
        <end position="458"/>
    </location>
</feature>
<dbReference type="PANTHER" id="PTHR46128:SF211">
    <property type="entry name" value="PENTACOTRIPEPTIDE-REPEAT REGION OF PRORP DOMAIN-CONTAINING PROTEIN"/>
    <property type="match status" value="1"/>
</dbReference>
<dbReference type="Pfam" id="PF13812">
    <property type="entry name" value="PPR_3"/>
    <property type="match status" value="1"/>
</dbReference>
<protein>
    <recommendedName>
        <fullName evidence="7">Pentatricopeptide repeat-containing protein</fullName>
    </recommendedName>
</protein>
<gene>
    <name evidence="5" type="ORF">QYE76_001008</name>
</gene>
<dbReference type="Proteomes" id="UP001231189">
    <property type="component" value="Unassembled WGS sequence"/>
</dbReference>
<dbReference type="InterPro" id="IPR011990">
    <property type="entry name" value="TPR-like_helical_dom_sf"/>
</dbReference>
<keyword evidence="6" id="KW-1185">Reference proteome</keyword>
<feature type="repeat" description="PPR" evidence="4">
    <location>
        <begin position="633"/>
        <end position="667"/>
    </location>
</feature>
<keyword evidence="3" id="KW-0809">Transit peptide</keyword>
<feature type="repeat" description="PPR" evidence="4">
    <location>
        <begin position="322"/>
        <end position="356"/>
    </location>
</feature>
<accession>A0AAD8RKE0</accession>
<name>A0AAD8RKE0_LOLMU</name>
<evidence type="ECO:0008006" key="7">
    <source>
        <dbReference type="Google" id="ProtNLM"/>
    </source>
</evidence>
<evidence type="ECO:0000256" key="3">
    <source>
        <dbReference type="ARBA" id="ARBA00022946"/>
    </source>
</evidence>
<dbReference type="AlphaFoldDB" id="A0AAD8RKE0"/>
<dbReference type="EMBL" id="JAUUTY010000005">
    <property type="protein sequence ID" value="KAK1626693.1"/>
    <property type="molecule type" value="Genomic_DNA"/>
</dbReference>
<keyword evidence="2" id="KW-0677">Repeat</keyword>
<feature type="repeat" description="PPR" evidence="4">
    <location>
        <begin position="563"/>
        <end position="597"/>
    </location>
</feature>
<dbReference type="NCBIfam" id="TIGR00756">
    <property type="entry name" value="PPR"/>
    <property type="match status" value="9"/>
</dbReference>
<feature type="repeat" description="PPR" evidence="4">
    <location>
        <begin position="459"/>
        <end position="493"/>
    </location>
</feature>
<sequence>MRRLAAAAKPFRRRHFLLPYHISTRTTTAAASSSSSHPCSSYDPTAQFLPSDSSSRHLRLPASLRRDALLGLARLLKTSLQCHLALHALTCTSPSPPPLPARFAAAAGLTVLSRQLRPFASLLLASLLPAASPHLLAWCASPGGDPYAALRLALHAFLAASMPSEALVVLARVRSIGKTPSISALATLLRLLFCAGEVRAAWKVFAEMTAREPRPTLAIFNAMILGFCHRGLVHVAAGLLGVMWRFRVIPDACSYNILIKAHCESGQAGDAFELFDEMTHKSGCEPTVVTYNILVNALCRDGNMVEARGLFDEMAKAGIEANTITFNVLIDGYAKAGRMSEANAACREMKSRGLLPDCWTFNILSAGADKFGKAAHLTTHEQEEGSQISADSIDMVVCRLCWDGRLDDARQLVGSAVEQGVPVSVAGFNALIAAYSKGGFEEEALELYRIMKEIGLAPLPSTFSYVIMGLCNQGRLDDAQLLLEHMISKGYSVGTSFTIYMDSCFRYGDVEGALKCWDDMVKVGVQPDFIAFSAYISGLCRLDHVNEAYRAFVEMTRRGLVPNNITYNSLISAFCRAGYVAEALKLEKKMRQSGLVPDVFTSNILIDGFCREGRLDIVNRHFLDMRSSGLTPDVVTYNTIINAYCRAQDMSGAMVFMNKMLADGCDPDIFTYNIWIHSLCNNHSMNRAARVLDELVAVGCTPNLVTYNTLMDGICNDVLDRAMIFTGKLIKMAFQPNTVTVNIFFSHFCKQGFGRRALEWAEKLREDSVAFDDDTMNILDWAYREMEDDPRGSNADIDKCMFLESLMLMTYNTMSNSRSPKFANVPIETVIDPAGSNAIKVLDTG</sequence>
<dbReference type="Pfam" id="PF12854">
    <property type="entry name" value="PPR_1"/>
    <property type="match status" value="1"/>
</dbReference>
<feature type="repeat" description="PPR" evidence="4">
    <location>
        <begin position="528"/>
        <end position="562"/>
    </location>
</feature>
<reference evidence="5" key="1">
    <citation type="submission" date="2023-07" db="EMBL/GenBank/DDBJ databases">
        <title>A chromosome-level genome assembly of Lolium multiflorum.</title>
        <authorList>
            <person name="Chen Y."/>
            <person name="Copetti D."/>
            <person name="Kolliker R."/>
            <person name="Studer B."/>
        </authorList>
    </citation>
    <scope>NUCLEOTIDE SEQUENCE</scope>
    <source>
        <strain evidence="5">02402/16</strain>
        <tissue evidence="5">Leaf</tissue>
    </source>
</reference>
<evidence type="ECO:0000256" key="4">
    <source>
        <dbReference type="PROSITE-ProRule" id="PRU00708"/>
    </source>
</evidence>
<evidence type="ECO:0000256" key="1">
    <source>
        <dbReference type="ARBA" id="ARBA00007626"/>
    </source>
</evidence>
<dbReference type="Gene3D" id="1.25.40.10">
    <property type="entry name" value="Tetratricopeptide repeat domain"/>
    <property type="match status" value="6"/>
</dbReference>
<comment type="caution">
    <text evidence="5">The sequence shown here is derived from an EMBL/GenBank/DDBJ whole genome shotgun (WGS) entry which is preliminary data.</text>
</comment>
<feature type="repeat" description="PPR" evidence="4">
    <location>
        <begin position="251"/>
        <end position="286"/>
    </location>
</feature>
<organism evidence="5 6">
    <name type="scientific">Lolium multiflorum</name>
    <name type="common">Italian ryegrass</name>
    <name type="synonym">Lolium perenne subsp. multiflorum</name>
    <dbReference type="NCBI Taxonomy" id="4521"/>
    <lineage>
        <taxon>Eukaryota</taxon>
        <taxon>Viridiplantae</taxon>
        <taxon>Streptophyta</taxon>
        <taxon>Embryophyta</taxon>
        <taxon>Tracheophyta</taxon>
        <taxon>Spermatophyta</taxon>
        <taxon>Magnoliopsida</taxon>
        <taxon>Liliopsida</taxon>
        <taxon>Poales</taxon>
        <taxon>Poaceae</taxon>
        <taxon>BOP clade</taxon>
        <taxon>Pooideae</taxon>
        <taxon>Poodae</taxon>
        <taxon>Poeae</taxon>
        <taxon>Poeae Chloroplast Group 2 (Poeae type)</taxon>
        <taxon>Loliodinae</taxon>
        <taxon>Loliinae</taxon>
        <taxon>Lolium</taxon>
    </lineage>
</organism>
<evidence type="ECO:0000313" key="6">
    <source>
        <dbReference type="Proteomes" id="UP001231189"/>
    </source>
</evidence>
<dbReference type="InterPro" id="IPR050872">
    <property type="entry name" value="PPR_P_subfamily"/>
</dbReference>
<dbReference type="PROSITE" id="PS51375">
    <property type="entry name" value="PPR"/>
    <property type="match status" value="10"/>
</dbReference>
<dbReference type="Pfam" id="PF01535">
    <property type="entry name" value="PPR"/>
    <property type="match status" value="1"/>
</dbReference>
<dbReference type="PANTHER" id="PTHR46128">
    <property type="entry name" value="MITOCHONDRIAL GROUP I INTRON SPLICING FACTOR CCM1"/>
    <property type="match status" value="1"/>
</dbReference>
<feature type="repeat" description="PPR" evidence="4">
    <location>
        <begin position="668"/>
        <end position="702"/>
    </location>
</feature>
<dbReference type="Pfam" id="PF13041">
    <property type="entry name" value="PPR_2"/>
    <property type="match status" value="5"/>
</dbReference>